<gene>
    <name evidence="1" type="ORF">MMF94_40290</name>
</gene>
<dbReference type="InterPro" id="IPR036412">
    <property type="entry name" value="HAD-like_sf"/>
</dbReference>
<dbReference type="InterPro" id="IPR023214">
    <property type="entry name" value="HAD_sf"/>
</dbReference>
<dbReference type="RefSeq" id="WP_241042765.1">
    <property type="nucleotide sequence ID" value="NZ_BAAAJF010000079.1"/>
</dbReference>
<dbReference type="InterPro" id="IPR023198">
    <property type="entry name" value="PGP-like_dom2"/>
</dbReference>
<dbReference type="PANTHER" id="PTHR18901:SF38">
    <property type="entry name" value="PSEUDOURIDINE-5'-PHOSPHATASE"/>
    <property type="match status" value="1"/>
</dbReference>
<accession>A0ABS9TTR0</accession>
<dbReference type="Gene3D" id="3.40.50.1000">
    <property type="entry name" value="HAD superfamily/HAD-like"/>
    <property type="match status" value="1"/>
</dbReference>
<dbReference type="SUPFAM" id="SSF56784">
    <property type="entry name" value="HAD-like"/>
    <property type="match status" value="1"/>
</dbReference>
<dbReference type="PANTHER" id="PTHR18901">
    <property type="entry name" value="2-DEOXYGLUCOSE-6-PHOSPHATE PHOSPHATASE 2"/>
    <property type="match status" value="1"/>
</dbReference>
<evidence type="ECO:0000313" key="2">
    <source>
        <dbReference type="Proteomes" id="UP001299970"/>
    </source>
</evidence>
<dbReference type="PRINTS" id="PR00413">
    <property type="entry name" value="HADHALOGNASE"/>
</dbReference>
<reference evidence="1 2" key="1">
    <citation type="submission" date="2022-03" db="EMBL/GenBank/DDBJ databases">
        <title>Pseudonocardia alaer sp. nov., a novel actinomycete isolated from reed forest soil.</title>
        <authorList>
            <person name="Wang L."/>
        </authorList>
    </citation>
    <scope>NUCLEOTIDE SEQUENCE [LARGE SCALE GENOMIC DNA]</scope>
    <source>
        <strain evidence="1 2">Y-16303</strain>
    </source>
</reference>
<sequence length="231" mass="24163">MAGGGVEAVVFDLDGVLVDSEELWDEVRRAMADAAGRPWPADATRAMQGMSTAEWSAYLTETVGVPGRPEEVATTVIDRMAARYGARPPLLPGAGEVVRRLGSRWPLGLASSSPRRLIDAVLESADFRNSFRVTVSTEEVGSGKPSPAVYQEAVRRLGVSAARAVAVEDSSNGLRSAAAAGLGLIAVPNVAFPPDDNALALARVVVRSLDEISPQLVVTAATTPAQRDSDG</sequence>
<comment type="caution">
    <text evidence="1">The sequence shown here is derived from an EMBL/GenBank/DDBJ whole genome shotgun (WGS) entry which is preliminary data.</text>
</comment>
<protein>
    <submittedName>
        <fullName evidence="1">HAD family phosphatase</fullName>
    </submittedName>
</protein>
<dbReference type="NCBIfam" id="TIGR01509">
    <property type="entry name" value="HAD-SF-IA-v3"/>
    <property type="match status" value="1"/>
</dbReference>
<proteinExistence type="predicted"/>
<organism evidence="1 2">
    <name type="scientific">Pseudonocardia alaniniphila</name>
    <dbReference type="NCBI Taxonomy" id="75291"/>
    <lineage>
        <taxon>Bacteria</taxon>
        <taxon>Bacillati</taxon>
        <taxon>Actinomycetota</taxon>
        <taxon>Actinomycetes</taxon>
        <taxon>Pseudonocardiales</taxon>
        <taxon>Pseudonocardiaceae</taxon>
        <taxon>Pseudonocardia</taxon>
    </lineage>
</organism>
<dbReference type="SFLD" id="SFLDG01129">
    <property type="entry name" value="C1.5:_HAD__Beta-PGM__Phosphata"/>
    <property type="match status" value="1"/>
</dbReference>
<dbReference type="Pfam" id="PF00702">
    <property type="entry name" value="Hydrolase"/>
    <property type="match status" value="1"/>
</dbReference>
<dbReference type="SFLD" id="SFLDS00003">
    <property type="entry name" value="Haloacid_Dehalogenase"/>
    <property type="match status" value="1"/>
</dbReference>
<keyword evidence="2" id="KW-1185">Reference proteome</keyword>
<dbReference type="EMBL" id="JAKXMK010000052">
    <property type="protein sequence ID" value="MCH6171960.1"/>
    <property type="molecule type" value="Genomic_DNA"/>
</dbReference>
<dbReference type="Gene3D" id="1.10.150.240">
    <property type="entry name" value="Putative phosphatase, domain 2"/>
    <property type="match status" value="1"/>
</dbReference>
<dbReference type="InterPro" id="IPR006439">
    <property type="entry name" value="HAD-SF_hydro_IA"/>
</dbReference>
<dbReference type="Proteomes" id="UP001299970">
    <property type="component" value="Unassembled WGS sequence"/>
</dbReference>
<evidence type="ECO:0000313" key="1">
    <source>
        <dbReference type="EMBL" id="MCH6171960.1"/>
    </source>
</evidence>
<name>A0ABS9TTR0_9PSEU</name>